<dbReference type="Proteomes" id="UP000886998">
    <property type="component" value="Unassembled WGS sequence"/>
</dbReference>
<organism evidence="2 3">
    <name type="scientific">Trichonephila inaurata madagascariensis</name>
    <dbReference type="NCBI Taxonomy" id="2747483"/>
    <lineage>
        <taxon>Eukaryota</taxon>
        <taxon>Metazoa</taxon>
        <taxon>Ecdysozoa</taxon>
        <taxon>Arthropoda</taxon>
        <taxon>Chelicerata</taxon>
        <taxon>Arachnida</taxon>
        <taxon>Araneae</taxon>
        <taxon>Araneomorphae</taxon>
        <taxon>Entelegynae</taxon>
        <taxon>Araneoidea</taxon>
        <taxon>Nephilidae</taxon>
        <taxon>Trichonephila</taxon>
        <taxon>Trichonephila inaurata</taxon>
    </lineage>
</organism>
<sequence length="106" mass="11726">MMAGKKTLVDSFPITNNVIHEEKKATQLSVQYQIFVLTKAFESRTYRCPRIISSRSSNPSTQLPLHDSMPPTDNKGKTTLGKHLIPGPNLKDELLLKTKTTAAATS</sequence>
<reference evidence="2" key="1">
    <citation type="submission" date="2020-08" db="EMBL/GenBank/DDBJ databases">
        <title>Multicomponent nature underlies the extraordinary mechanical properties of spider dragline silk.</title>
        <authorList>
            <person name="Kono N."/>
            <person name="Nakamura H."/>
            <person name="Mori M."/>
            <person name="Yoshida Y."/>
            <person name="Ohtoshi R."/>
            <person name="Malay A.D."/>
            <person name="Moran D.A.P."/>
            <person name="Tomita M."/>
            <person name="Numata K."/>
            <person name="Arakawa K."/>
        </authorList>
    </citation>
    <scope>NUCLEOTIDE SEQUENCE</scope>
</reference>
<evidence type="ECO:0000313" key="3">
    <source>
        <dbReference type="Proteomes" id="UP000886998"/>
    </source>
</evidence>
<name>A0A8X6XK37_9ARAC</name>
<proteinExistence type="predicted"/>
<accession>A0A8X6XK37</accession>
<evidence type="ECO:0000313" key="2">
    <source>
        <dbReference type="EMBL" id="GFY54651.1"/>
    </source>
</evidence>
<gene>
    <name evidence="2" type="ORF">TNIN_277471</name>
</gene>
<dbReference type="AlphaFoldDB" id="A0A8X6XK37"/>
<protein>
    <submittedName>
        <fullName evidence="2">Uncharacterized protein</fullName>
    </submittedName>
</protein>
<comment type="caution">
    <text evidence="2">The sequence shown here is derived from an EMBL/GenBank/DDBJ whole genome shotgun (WGS) entry which is preliminary data.</text>
</comment>
<keyword evidence="3" id="KW-1185">Reference proteome</keyword>
<evidence type="ECO:0000256" key="1">
    <source>
        <dbReference type="SAM" id="MobiDB-lite"/>
    </source>
</evidence>
<dbReference type="EMBL" id="BMAV01009975">
    <property type="protein sequence ID" value="GFY54651.1"/>
    <property type="molecule type" value="Genomic_DNA"/>
</dbReference>
<feature type="region of interest" description="Disordered" evidence="1">
    <location>
        <begin position="52"/>
        <end position="84"/>
    </location>
</feature>